<evidence type="ECO:0000256" key="6">
    <source>
        <dbReference type="ARBA" id="ARBA00023004"/>
    </source>
</evidence>
<keyword evidence="6" id="KW-0408">Iron</keyword>
<reference evidence="9" key="1">
    <citation type="journal article" date="2021" name="PeerJ">
        <title>Extensive microbial diversity within the chicken gut microbiome revealed by metagenomics and culture.</title>
        <authorList>
            <person name="Gilroy R."/>
            <person name="Ravi A."/>
            <person name="Getino M."/>
            <person name="Pursley I."/>
            <person name="Horton D.L."/>
            <person name="Alikhan N.F."/>
            <person name="Baker D."/>
            <person name="Gharbi K."/>
            <person name="Hall N."/>
            <person name="Watson M."/>
            <person name="Adriaenssens E.M."/>
            <person name="Foster-Nyarko E."/>
            <person name="Jarju S."/>
            <person name="Secka A."/>
            <person name="Antonio M."/>
            <person name="Oren A."/>
            <person name="Chaudhuri R.R."/>
            <person name="La Ragione R."/>
            <person name="Hildebrand F."/>
            <person name="Pallen M.J."/>
        </authorList>
    </citation>
    <scope>NUCLEOTIDE SEQUENCE</scope>
    <source>
        <strain evidence="9">ChiBcolR8-3208</strain>
    </source>
</reference>
<dbReference type="InterPro" id="IPR029039">
    <property type="entry name" value="Flavoprotein-like_sf"/>
</dbReference>
<evidence type="ECO:0000256" key="2">
    <source>
        <dbReference type="ARBA" id="ARBA00003532"/>
    </source>
</evidence>
<dbReference type="PROSITE" id="PS51379">
    <property type="entry name" value="4FE4S_FER_2"/>
    <property type="match status" value="2"/>
</dbReference>
<evidence type="ECO:0000256" key="3">
    <source>
        <dbReference type="ARBA" id="ARBA00013529"/>
    </source>
</evidence>
<comment type="cofactor">
    <cofactor evidence="1">
        <name>[4Fe-4S] cluster</name>
        <dbReference type="ChEBI" id="CHEBI:49883"/>
    </cofactor>
</comment>
<evidence type="ECO:0000256" key="4">
    <source>
        <dbReference type="ARBA" id="ARBA00022485"/>
    </source>
</evidence>
<dbReference type="SUPFAM" id="SSF52218">
    <property type="entry name" value="Flavoproteins"/>
    <property type="match status" value="1"/>
</dbReference>
<dbReference type="SUPFAM" id="SSF54862">
    <property type="entry name" value="4Fe-4S ferredoxins"/>
    <property type="match status" value="1"/>
</dbReference>
<dbReference type="Gene3D" id="3.40.50.360">
    <property type="match status" value="1"/>
</dbReference>
<dbReference type="AlphaFoldDB" id="A0A9D2LXW7"/>
<dbReference type="Proteomes" id="UP000824214">
    <property type="component" value="Unassembled WGS sequence"/>
</dbReference>
<dbReference type="InterPro" id="IPR017900">
    <property type="entry name" value="4Fe4S_Fe_S_CS"/>
</dbReference>
<keyword evidence="5" id="KW-0479">Metal-binding</keyword>
<feature type="domain" description="4Fe-4S ferredoxin-type" evidence="8">
    <location>
        <begin position="168"/>
        <end position="193"/>
    </location>
</feature>
<feature type="domain" description="4Fe-4S ferredoxin-type" evidence="8">
    <location>
        <begin position="196"/>
        <end position="226"/>
    </location>
</feature>
<accession>A0A9D2LXW7</accession>
<comment type="function">
    <text evidence="2">Ferredoxins are iron-sulfur proteins that transfer electrons in a wide variety of metabolic reactions.</text>
</comment>
<comment type="caution">
    <text evidence="9">The sequence shown here is derived from an EMBL/GenBank/DDBJ whole genome shotgun (WGS) entry which is preliminary data.</text>
</comment>
<dbReference type="GO" id="GO:0046872">
    <property type="term" value="F:metal ion binding"/>
    <property type="evidence" value="ECO:0007669"/>
    <property type="project" value="UniProtKB-KW"/>
</dbReference>
<sequence length="251" mass="27053">MALYCAAFSPTGTSLRGAWAMASALGEAHLLDVTTSPAPEQVFTPQDLVVFGAPVYGGRVFQGALERLSPLRGQDTPCIVTVTYGNRDFDDALLELTRFCQELGFLPFAGAALVGEHTYGSIALGRPDAEDLLQDRAFALEAWEDFQAGWESFSPPGNFPYKEGGKGGSFTPSTTQACTHCGLCVRQCPMQAIGEDCVAIDGEKCIACFRCVKNCPVQAKGVFTPEYQSFAAAFSEKLKEPKENQYFLGRG</sequence>
<keyword evidence="7" id="KW-0411">Iron-sulfur</keyword>
<dbReference type="GO" id="GO:0051539">
    <property type="term" value="F:4 iron, 4 sulfur cluster binding"/>
    <property type="evidence" value="ECO:0007669"/>
    <property type="project" value="UniProtKB-KW"/>
</dbReference>
<proteinExistence type="predicted"/>
<organism evidence="9 10">
    <name type="scientific">Candidatus Acutalibacter ornithocaccae</name>
    <dbReference type="NCBI Taxonomy" id="2838416"/>
    <lineage>
        <taxon>Bacteria</taxon>
        <taxon>Bacillati</taxon>
        <taxon>Bacillota</taxon>
        <taxon>Clostridia</taxon>
        <taxon>Eubacteriales</taxon>
        <taxon>Acutalibacteraceae</taxon>
        <taxon>Acutalibacter</taxon>
    </lineage>
</organism>
<dbReference type="PROSITE" id="PS00198">
    <property type="entry name" value="4FE4S_FER_1"/>
    <property type="match status" value="1"/>
</dbReference>
<dbReference type="PANTHER" id="PTHR24960">
    <property type="entry name" value="PHOTOSYSTEM I IRON-SULFUR CENTER-RELATED"/>
    <property type="match status" value="1"/>
</dbReference>
<protein>
    <recommendedName>
        <fullName evidence="3">Ferredoxin</fullName>
    </recommendedName>
</protein>
<name>A0A9D2LXW7_9FIRM</name>
<dbReference type="PANTHER" id="PTHR24960:SF79">
    <property type="entry name" value="PHOTOSYSTEM I IRON-SULFUR CENTER"/>
    <property type="match status" value="1"/>
</dbReference>
<evidence type="ECO:0000256" key="1">
    <source>
        <dbReference type="ARBA" id="ARBA00001966"/>
    </source>
</evidence>
<dbReference type="Gene3D" id="3.30.70.20">
    <property type="match status" value="1"/>
</dbReference>
<reference evidence="9" key="2">
    <citation type="submission" date="2021-04" db="EMBL/GenBank/DDBJ databases">
        <authorList>
            <person name="Gilroy R."/>
        </authorList>
    </citation>
    <scope>NUCLEOTIDE SEQUENCE</scope>
    <source>
        <strain evidence="9">ChiBcolR8-3208</strain>
    </source>
</reference>
<evidence type="ECO:0000256" key="7">
    <source>
        <dbReference type="ARBA" id="ARBA00023014"/>
    </source>
</evidence>
<evidence type="ECO:0000259" key="8">
    <source>
        <dbReference type="PROSITE" id="PS51379"/>
    </source>
</evidence>
<evidence type="ECO:0000256" key="5">
    <source>
        <dbReference type="ARBA" id="ARBA00022723"/>
    </source>
</evidence>
<dbReference type="InterPro" id="IPR050157">
    <property type="entry name" value="PSI_iron-sulfur_center"/>
</dbReference>
<dbReference type="EMBL" id="DWXZ01000068">
    <property type="protein sequence ID" value="HJB37156.1"/>
    <property type="molecule type" value="Genomic_DNA"/>
</dbReference>
<evidence type="ECO:0000313" key="9">
    <source>
        <dbReference type="EMBL" id="HJB37156.1"/>
    </source>
</evidence>
<gene>
    <name evidence="9" type="ORF">H9942_03710</name>
</gene>
<dbReference type="Pfam" id="PF13237">
    <property type="entry name" value="Fer4_10"/>
    <property type="match status" value="1"/>
</dbReference>
<evidence type="ECO:0000313" key="10">
    <source>
        <dbReference type="Proteomes" id="UP000824214"/>
    </source>
</evidence>
<dbReference type="InterPro" id="IPR017896">
    <property type="entry name" value="4Fe4S_Fe-S-bd"/>
</dbReference>
<keyword evidence="4" id="KW-0004">4Fe-4S</keyword>